<accession>A0A7Z0CMG1</accession>
<dbReference type="EMBL" id="JACBZM010000001">
    <property type="protein sequence ID" value="NYI46289.1"/>
    <property type="molecule type" value="Genomic_DNA"/>
</dbReference>
<dbReference type="InterPro" id="IPR029058">
    <property type="entry name" value="AB_hydrolase_fold"/>
</dbReference>
<dbReference type="Pfam" id="PF08840">
    <property type="entry name" value="BAAT_C"/>
    <property type="match status" value="1"/>
</dbReference>
<name>A0A7Z0CMG1_9ACTN</name>
<dbReference type="SUPFAM" id="SSF53474">
    <property type="entry name" value="alpha/beta-Hydrolases"/>
    <property type="match status" value="1"/>
</dbReference>
<dbReference type="Gene3D" id="3.40.50.1820">
    <property type="entry name" value="alpha/beta hydrolase"/>
    <property type="match status" value="1"/>
</dbReference>
<gene>
    <name evidence="2" type="ORF">BJ993_003369</name>
</gene>
<comment type="caution">
    <text evidence="2">The sequence shown here is derived from an EMBL/GenBank/DDBJ whole genome shotgun (WGS) entry which is preliminary data.</text>
</comment>
<protein>
    <recommendedName>
        <fullName evidence="1">BAAT/Acyl-CoA thioester hydrolase C-terminal domain-containing protein</fullName>
    </recommendedName>
</protein>
<feature type="domain" description="BAAT/Acyl-CoA thioester hydrolase C-terminal" evidence="1">
    <location>
        <begin position="87"/>
        <end position="246"/>
    </location>
</feature>
<evidence type="ECO:0000259" key="1">
    <source>
        <dbReference type="Pfam" id="PF08840"/>
    </source>
</evidence>
<reference evidence="2 3" key="1">
    <citation type="submission" date="2020-07" db="EMBL/GenBank/DDBJ databases">
        <title>Sequencing the genomes of 1000 actinobacteria strains.</title>
        <authorList>
            <person name="Klenk H.-P."/>
        </authorList>
    </citation>
    <scope>NUCLEOTIDE SEQUENCE [LARGE SCALE GENOMIC DNA]</scope>
    <source>
        <strain evidence="2 3">DSM 15131</strain>
    </source>
</reference>
<dbReference type="Proteomes" id="UP000562045">
    <property type="component" value="Unassembled WGS sequence"/>
</dbReference>
<organism evidence="2 3">
    <name type="scientific">Nocardioides aromaticivorans</name>
    <dbReference type="NCBI Taxonomy" id="200618"/>
    <lineage>
        <taxon>Bacteria</taxon>
        <taxon>Bacillati</taxon>
        <taxon>Actinomycetota</taxon>
        <taxon>Actinomycetes</taxon>
        <taxon>Propionibacteriales</taxon>
        <taxon>Nocardioidaceae</taxon>
        <taxon>Nocardioides</taxon>
    </lineage>
</organism>
<evidence type="ECO:0000313" key="2">
    <source>
        <dbReference type="EMBL" id="NYI46289.1"/>
    </source>
</evidence>
<dbReference type="AlphaFoldDB" id="A0A7Z0CMG1"/>
<evidence type="ECO:0000313" key="3">
    <source>
        <dbReference type="Proteomes" id="UP000562045"/>
    </source>
</evidence>
<dbReference type="RefSeq" id="WP_179650119.1">
    <property type="nucleotide sequence ID" value="NZ_JACBZM010000001.1"/>
</dbReference>
<dbReference type="InterPro" id="IPR014940">
    <property type="entry name" value="BAAT_C"/>
</dbReference>
<sequence length="271" mass="28992">MSVREEPTTGIEGVRCVPATPTGTGALVLGGSSGRIDAPRARLLADEGVLAESVRWFGGPGQHDGPWEVPLETFLARVADLRRDCDRVLVLGTSFGAEAALLTGCSSDDVDAVVAFAPSDLVWAGVTGEGRVTSHWTRDGEPLPFVPFDDTWRADTDPPSYDGLYRRSRARFADRVPGATIPVERITELLLVAGGDDRVWPAEEHARRIVARRASHGLPTSLVSDPAAGHRAILPGEPVVTAGMRMQRGGMEEADRRLGSAAWTAIKALLR</sequence>
<proteinExistence type="predicted"/>